<proteinExistence type="predicted"/>
<keyword evidence="2" id="KW-1185">Reference proteome</keyword>
<name>A0A839GHA4_9BACT</name>
<sequence>MRLLLHINDDMLCIHFYKDSPDFFSQAIVFFNKSEIMGFYMHRDNYLLLI</sequence>
<comment type="caution">
    <text evidence="1">The sequence shown here is derived from an EMBL/GenBank/DDBJ whole genome shotgun (WGS) entry which is preliminary data.</text>
</comment>
<gene>
    <name evidence="1" type="ORF">FHS90_003779</name>
</gene>
<evidence type="ECO:0000313" key="1">
    <source>
        <dbReference type="EMBL" id="MBA9079044.1"/>
    </source>
</evidence>
<dbReference type="RefSeq" id="WP_182514066.1">
    <property type="nucleotide sequence ID" value="NZ_JACJIQ010000018.1"/>
</dbReference>
<accession>A0A839GHA4</accession>
<evidence type="ECO:0000313" key="2">
    <source>
        <dbReference type="Proteomes" id="UP000563094"/>
    </source>
</evidence>
<organism evidence="1 2">
    <name type="scientific">Rufibacter quisquiliarum</name>
    <dbReference type="NCBI Taxonomy" id="1549639"/>
    <lineage>
        <taxon>Bacteria</taxon>
        <taxon>Pseudomonadati</taxon>
        <taxon>Bacteroidota</taxon>
        <taxon>Cytophagia</taxon>
        <taxon>Cytophagales</taxon>
        <taxon>Hymenobacteraceae</taxon>
        <taxon>Rufibacter</taxon>
    </lineage>
</organism>
<reference evidence="1 2" key="1">
    <citation type="submission" date="2020-08" db="EMBL/GenBank/DDBJ databases">
        <title>Genomic Encyclopedia of Type Strains, Phase IV (KMG-IV): sequencing the most valuable type-strain genomes for metagenomic binning, comparative biology and taxonomic classification.</title>
        <authorList>
            <person name="Goeker M."/>
        </authorList>
    </citation>
    <scope>NUCLEOTIDE SEQUENCE [LARGE SCALE GENOMIC DNA]</scope>
    <source>
        <strain evidence="1 2">DSM 29854</strain>
    </source>
</reference>
<dbReference type="Proteomes" id="UP000563094">
    <property type="component" value="Unassembled WGS sequence"/>
</dbReference>
<protein>
    <submittedName>
        <fullName evidence="1">Uncharacterized protein</fullName>
    </submittedName>
</protein>
<dbReference type="AlphaFoldDB" id="A0A839GHA4"/>
<dbReference type="EMBL" id="JACJIQ010000018">
    <property type="protein sequence ID" value="MBA9079044.1"/>
    <property type="molecule type" value="Genomic_DNA"/>
</dbReference>